<sequence length="328" mass="36100">MRERNSTPGAFGRNGNGGYNGQRKDWFPFSVTGTINTIIPELEGTEGVSVSGKRMRVYTVIKRVHNNLLRVTVKNSDVALVNSFGAFAKEYANSENYMARVVCAPSGGLLPLDKLVKTNGTDEPRLDDYGQIQWANLYRMAIVMVNVKEGKAEVKIFSTRRDTQQGTSIDIGEETMCLRLPAALTRALYTHSGQMEGAPDQDSCEKALRDALDQTQFPAEEKEDLFGLIPAMAIAYRKAMGEKVSMLDLQKQEKRESAPAPDWVPQLVPEMEDDQKPADPTTASALDEQKPEAPAIDAQAIAEQQAQALRPNRKAQKPKPAKTGTNGK</sequence>
<accession>A0A1G1XR52</accession>
<comment type="caution">
    <text evidence="2">The sequence shown here is derived from an EMBL/GenBank/DDBJ whole genome shotgun (WGS) entry which is preliminary data.</text>
</comment>
<reference evidence="2 3" key="1">
    <citation type="journal article" date="2016" name="Nat. Commun.">
        <title>Thousands of microbial genomes shed light on interconnected biogeochemical processes in an aquifer system.</title>
        <authorList>
            <person name="Anantharaman K."/>
            <person name="Brown C.T."/>
            <person name="Hug L.A."/>
            <person name="Sharon I."/>
            <person name="Castelle C.J."/>
            <person name="Probst A.J."/>
            <person name="Thomas B.C."/>
            <person name="Singh A."/>
            <person name="Wilkins M.J."/>
            <person name="Karaoz U."/>
            <person name="Brodie E.L."/>
            <person name="Williams K.H."/>
            <person name="Hubbard S.S."/>
            <person name="Banfield J.F."/>
        </authorList>
    </citation>
    <scope>NUCLEOTIDE SEQUENCE [LARGE SCALE GENOMIC DNA]</scope>
</reference>
<dbReference type="Proteomes" id="UP000176260">
    <property type="component" value="Unassembled WGS sequence"/>
</dbReference>
<evidence type="ECO:0000313" key="3">
    <source>
        <dbReference type="Proteomes" id="UP000176260"/>
    </source>
</evidence>
<gene>
    <name evidence="2" type="ORF">A2Y67_00410</name>
</gene>
<proteinExistence type="predicted"/>
<organism evidence="2 3">
    <name type="scientific">Candidatus Buchananbacteria bacterium RBG_13_39_9</name>
    <dbReference type="NCBI Taxonomy" id="1797531"/>
    <lineage>
        <taxon>Bacteria</taxon>
        <taxon>Candidatus Buchananiibacteriota</taxon>
    </lineage>
</organism>
<evidence type="ECO:0000313" key="2">
    <source>
        <dbReference type="EMBL" id="OGY42482.1"/>
    </source>
</evidence>
<feature type="compositionally biased region" description="Low complexity" evidence="1">
    <location>
        <begin position="292"/>
        <end position="308"/>
    </location>
</feature>
<name>A0A1G1XR52_9BACT</name>
<protein>
    <submittedName>
        <fullName evidence="2">Uncharacterized protein</fullName>
    </submittedName>
</protein>
<dbReference type="AlphaFoldDB" id="A0A1G1XR52"/>
<dbReference type="EMBL" id="MHIA01000013">
    <property type="protein sequence ID" value="OGY42482.1"/>
    <property type="molecule type" value="Genomic_DNA"/>
</dbReference>
<feature type="region of interest" description="Disordered" evidence="1">
    <location>
        <begin position="250"/>
        <end position="328"/>
    </location>
</feature>
<feature type="compositionally biased region" description="Basic residues" evidence="1">
    <location>
        <begin position="311"/>
        <end position="320"/>
    </location>
</feature>
<evidence type="ECO:0000256" key="1">
    <source>
        <dbReference type="SAM" id="MobiDB-lite"/>
    </source>
</evidence>